<feature type="transmembrane region" description="Helical" evidence="24">
    <location>
        <begin position="94"/>
        <end position="114"/>
    </location>
</feature>
<evidence type="ECO:0000256" key="22">
    <source>
        <dbReference type="ARBA" id="ARBA00032743"/>
    </source>
</evidence>
<dbReference type="PANTHER" id="PTHR46382">
    <property type="entry name" value="PHOSPHATIDATE CYTIDYLYLTRANSFERASE"/>
    <property type="match status" value="1"/>
</dbReference>
<comment type="pathway">
    <text evidence="3">Phospholipid metabolism; CDP-diacylglycerol biosynthesis; CDP-diacylglycerol from sn-glycerol 3-phosphate: step 3/3.</text>
</comment>
<dbReference type="PANTHER" id="PTHR46382:SF1">
    <property type="entry name" value="PHOSPHATIDATE CYTIDYLYLTRANSFERASE"/>
    <property type="match status" value="1"/>
</dbReference>
<evidence type="ECO:0000256" key="15">
    <source>
        <dbReference type="ARBA" id="ARBA00023136"/>
    </source>
</evidence>
<evidence type="ECO:0000256" key="17">
    <source>
        <dbReference type="ARBA" id="ARBA00023264"/>
    </source>
</evidence>
<feature type="transmembrane region" description="Helical" evidence="24">
    <location>
        <begin position="190"/>
        <end position="209"/>
    </location>
</feature>
<comment type="similarity">
    <text evidence="5">Belongs to the CDS family.</text>
</comment>
<evidence type="ECO:0000256" key="5">
    <source>
        <dbReference type="ARBA" id="ARBA00010185"/>
    </source>
</evidence>
<keyword evidence="17" id="KW-1208">Phospholipid metabolism</keyword>
<evidence type="ECO:0000256" key="19">
    <source>
        <dbReference type="ARBA" id="ARBA00031825"/>
    </source>
</evidence>
<dbReference type="EMBL" id="JBBYXI010000002">
    <property type="protein sequence ID" value="MEN3930780.1"/>
    <property type="molecule type" value="Genomic_DNA"/>
</dbReference>
<sequence length="289" mass="30744">MTNPMQPTNLKSERKPSELATRVVSAIMMIIAALGTAYIGGEIFALFWAIAAVAVFWEWTKMSGVGFIFPARICFGVGAIAVAALSVVPHLAHGNGWFALLVSVVLGIFVTLSGCTVRDRFWIGGGVLYAAVIAFFPPFLREMPFSGLSNILWVFAVVWATDIAAYFVGRACGGPKLWPSVSPNKTWSGFCGGLIAGTLSGVAIVFILQGGNVRLSWVLVAVFSAIASILSQGGDLAESSLKRHFGVKDSSALIPGHGGAMDRLDGFWAAVFFLGMCLILTHMVHNWAA</sequence>
<name>A0ABV0BII6_9HYPH</name>
<evidence type="ECO:0000313" key="26">
    <source>
        <dbReference type="Proteomes" id="UP001418637"/>
    </source>
</evidence>
<evidence type="ECO:0000256" key="1">
    <source>
        <dbReference type="ARBA" id="ARBA00001698"/>
    </source>
</evidence>
<feature type="transmembrane region" description="Helical" evidence="24">
    <location>
        <begin position="121"/>
        <end position="139"/>
    </location>
</feature>
<evidence type="ECO:0000256" key="20">
    <source>
        <dbReference type="ARBA" id="ARBA00032253"/>
    </source>
</evidence>
<accession>A0ABV0BII6</accession>
<comment type="catalytic activity">
    <reaction evidence="1">
        <text>a 1,2-diacyl-sn-glycero-3-phosphate + CTP + H(+) = a CDP-1,2-diacyl-sn-glycerol + diphosphate</text>
        <dbReference type="Rhea" id="RHEA:16229"/>
        <dbReference type="ChEBI" id="CHEBI:15378"/>
        <dbReference type="ChEBI" id="CHEBI:33019"/>
        <dbReference type="ChEBI" id="CHEBI:37563"/>
        <dbReference type="ChEBI" id="CHEBI:58332"/>
        <dbReference type="ChEBI" id="CHEBI:58608"/>
        <dbReference type="EC" id="2.7.7.41"/>
    </reaction>
</comment>
<evidence type="ECO:0000256" key="13">
    <source>
        <dbReference type="ARBA" id="ARBA00022989"/>
    </source>
</evidence>
<evidence type="ECO:0000256" key="18">
    <source>
        <dbReference type="ARBA" id="ARBA00029893"/>
    </source>
</evidence>
<proteinExistence type="inferred from homology"/>
<evidence type="ECO:0000256" key="2">
    <source>
        <dbReference type="ARBA" id="ARBA00004651"/>
    </source>
</evidence>
<evidence type="ECO:0000256" key="24">
    <source>
        <dbReference type="SAM" id="Phobius"/>
    </source>
</evidence>
<dbReference type="Pfam" id="PF01148">
    <property type="entry name" value="CTP_transf_1"/>
    <property type="match status" value="1"/>
</dbReference>
<evidence type="ECO:0000256" key="8">
    <source>
        <dbReference type="ARBA" id="ARBA00022475"/>
    </source>
</evidence>
<organism evidence="25 26">
    <name type="scientific">Hohaiivirga grylli</name>
    <dbReference type="NCBI Taxonomy" id="3133970"/>
    <lineage>
        <taxon>Bacteria</taxon>
        <taxon>Pseudomonadati</taxon>
        <taxon>Pseudomonadota</taxon>
        <taxon>Alphaproteobacteria</taxon>
        <taxon>Hyphomicrobiales</taxon>
        <taxon>Methylobacteriaceae</taxon>
        <taxon>Hohaiivirga</taxon>
    </lineage>
</organism>
<feature type="transmembrane region" description="Helical" evidence="24">
    <location>
        <begin position="215"/>
        <end position="233"/>
    </location>
</feature>
<comment type="subcellular location">
    <subcellularLocation>
        <location evidence="2">Cell membrane</location>
        <topology evidence="2">Multi-pass membrane protein</topology>
    </subcellularLocation>
</comment>
<feature type="transmembrane region" description="Helical" evidence="24">
    <location>
        <begin position="151"/>
        <end position="169"/>
    </location>
</feature>
<keyword evidence="26" id="KW-1185">Reference proteome</keyword>
<dbReference type="GO" id="GO:0004605">
    <property type="term" value="F:phosphatidate cytidylyltransferase activity"/>
    <property type="evidence" value="ECO:0007669"/>
    <property type="project" value="UniProtKB-EC"/>
</dbReference>
<dbReference type="EC" id="2.7.7.41" evidence="6"/>
<keyword evidence="16" id="KW-0594">Phospholipid biosynthesis</keyword>
<evidence type="ECO:0000313" key="25">
    <source>
        <dbReference type="EMBL" id="MEN3930780.1"/>
    </source>
</evidence>
<gene>
    <name evidence="25" type="ORF">WJT86_06875</name>
</gene>
<keyword evidence="14" id="KW-0443">Lipid metabolism</keyword>
<evidence type="ECO:0000256" key="3">
    <source>
        <dbReference type="ARBA" id="ARBA00005119"/>
    </source>
</evidence>
<protein>
    <recommendedName>
        <fullName evidence="7">Phosphatidate cytidylyltransferase</fullName>
        <ecNumber evidence="6">2.7.7.41</ecNumber>
    </recommendedName>
    <alternativeName>
        <fullName evidence="20">CDP-DAG synthase</fullName>
    </alternativeName>
    <alternativeName>
        <fullName evidence="22">CDP-DG synthase</fullName>
    </alternativeName>
    <alternativeName>
        <fullName evidence="18">CDP-diacylglycerol synthase</fullName>
    </alternativeName>
    <alternativeName>
        <fullName evidence="21">CDP-diglyceride pyrophosphorylase</fullName>
    </alternativeName>
    <alternativeName>
        <fullName evidence="23">CDP-diglyceride synthase</fullName>
    </alternativeName>
    <alternativeName>
        <fullName evidence="19">CTP:phosphatidate cytidylyltransferase</fullName>
    </alternativeName>
</protein>
<keyword evidence="10 25" id="KW-0808">Transferase</keyword>
<evidence type="ECO:0000256" key="11">
    <source>
        <dbReference type="ARBA" id="ARBA00022692"/>
    </source>
</evidence>
<dbReference type="Proteomes" id="UP001418637">
    <property type="component" value="Unassembled WGS sequence"/>
</dbReference>
<keyword evidence="15 24" id="KW-0472">Membrane</keyword>
<evidence type="ECO:0000256" key="7">
    <source>
        <dbReference type="ARBA" id="ARBA00019373"/>
    </source>
</evidence>
<keyword evidence="12 25" id="KW-0548">Nucleotidyltransferase</keyword>
<evidence type="ECO:0000256" key="9">
    <source>
        <dbReference type="ARBA" id="ARBA00022516"/>
    </source>
</evidence>
<feature type="transmembrane region" description="Helical" evidence="24">
    <location>
        <begin position="67"/>
        <end position="88"/>
    </location>
</feature>
<evidence type="ECO:0000256" key="14">
    <source>
        <dbReference type="ARBA" id="ARBA00023098"/>
    </source>
</evidence>
<feature type="transmembrane region" description="Helical" evidence="24">
    <location>
        <begin position="267"/>
        <end position="288"/>
    </location>
</feature>
<keyword evidence="11 24" id="KW-0812">Transmembrane</keyword>
<evidence type="ECO:0000256" key="6">
    <source>
        <dbReference type="ARBA" id="ARBA00012487"/>
    </source>
</evidence>
<evidence type="ECO:0000256" key="12">
    <source>
        <dbReference type="ARBA" id="ARBA00022695"/>
    </source>
</evidence>
<comment type="pathway">
    <text evidence="4">Lipid metabolism.</text>
</comment>
<evidence type="ECO:0000256" key="23">
    <source>
        <dbReference type="ARBA" id="ARBA00033406"/>
    </source>
</evidence>
<dbReference type="RefSeq" id="WP_346336801.1">
    <property type="nucleotide sequence ID" value="NZ_JBBYXI010000002.1"/>
</dbReference>
<evidence type="ECO:0000256" key="21">
    <source>
        <dbReference type="ARBA" id="ARBA00032396"/>
    </source>
</evidence>
<comment type="caution">
    <text evidence="25">The sequence shown here is derived from an EMBL/GenBank/DDBJ whole genome shotgun (WGS) entry which is preliminary data.</text>
</comment>
<reference evidence="25 26" key="1">
    <citation type="submission" date="2024-04" db="EMBL/GenBank/DDBJ databases">
        <title>A novel species isolated from cricket.</title>
        <authorList>
            <person name="Wang H.-C."/>
        </authorList>
    </citation>
    <scope>NUCLEOTIDE SEQUENCE [LARGE SCALE GENOMIC DNA]</scope>
    <source>
        <strain evidence="25 26">WL0021</strain>
    </source>
</reference>
<evidence type="ECO:0000256" key="16">
    <source>
        <dbReference type="ARBA" id="ARBA00023209"/>
    </source>
</evidence>
<evidence type="ECO:0000256" key="4">
    <source>
        <dbReference type="ARBA" id="ARBA00005189"/>
    </source>
</evidence>
<keyword evidence="9" id="KW-0444">Lipid biosynthesis</keyword>
<evidence type="ECO:0000256" key="10">
    <source>
        <dbReference type="ARBA" id="ARBA00022679"/>
    </source>
</evidence>
<keyword evidence="13 24" id="KW-1133">Transmembrane helix</keyword>
<keyword evidence="8" id="KW-1003">Cell membrane</keyword>